<dbReference type="InterPro" id="IPR004365">
    <property type="entry name" value="NA-bd_OB_tRNA"/>
</dbReference>
<keyword evidence="2" id="KW-0547">Nucleotide-binding</keyword>
<dbReference type="PANTHER" id="PTHR22594:SF5">
    <property type="entry name" value="ASPARTATE--TRNA LIGASE, MITOCHONDRIAL"/>
    <property type="match status" value="1"/>
</dbReference>
<gene>
    <name evidence="7" type="ORF">OKA104_LOCUS6832</name>
</gene>
<dbReference type="Pfam" id="PF01336">
    <property type="entry name" value="tRNA_anti-codon"/>
    <property type="match status" value="1"/>
</dbReference>
<dbReference type="SUPFAM" id="SSF55681">
    <property type="entry name" value="Class II aaRS and biotin synthetases"/>
    <property type="match status" value="1"/>
</dbReference>
<sequence>MFSNLIKHFSSTIRNCRFASSSLPKYSTNFSYRQHLVSDLSNSNLIDTSVSLHGWLQYRRMNSFGVLRDHSGLIQFILPSSLKQQRQILKQTPVESCVHIQGILKKRPEKDMNADMTLGHLEIHVTDFKVINTCLPTLPVDLSKFHESDEITRLTYRYLDFRRDIMQERIRFRSEVISKVREFLLKHSFVDIETPSLFRRTPGGAREFLVPTHIQGGGLFYALTQSPQQFKQLLMMGGFDRYFQIAKCFRDETGRHDRQPEFTQIDLELSFVSRENIFSLIEQLLTACWPDSLDNIPFPRLTFTECMSRYGTDKPDTRFALEIEHTSDKFYITSPVSLKNIKNFLADTNNIDYDDNTRKFSINKTNDENEDLIQMGKLRLKLADLLEKEYKIELRKKRQWNFLWVTDFPLFTPMTDDKTKFESTHHPFTAPIDEHLSLISSEKHWSTIIGQHYDLVLNGYEVGGGSIRIYDSYLQRFILNDILHLPIEHLEHLLKALEYGAPPHGGIALGLDRLLALVLETEHIRDVIPFPKTSIGRDLMAHAPSQVEQSELDYYFLKIDKKKN</sequence>
<dbReference type="InterPro" id="IPR006195">
    <property type="entry name" value="aa-tRNA-synth_II"/>
</dbReference>
<evidence type="ECO:0000259" key="6">
    <source>
        <dbReference type="PROSITE" id="PS50862"/>
    </source>
</evidence>
<feature type="domain" description="Aminoacyl-transfer RNA synthetases class-II family profile" evidence="6">
    <location>
        <begin position="170"/>
        <end position="529"/>
    </location>
</feature>
<dbReference type="InterPro" id="IPR045864">
    <property type="entry name" value="aa-tRNA-synth_II/BPL/LPL"/>
</dbReference>
<name>A0A818NGY5_9BILA</name>
<dbReference type="AlphaFoldDB" id="A0A818NGY5"/>
<dbReference type="CDD" id="cd04317">
    <property type="entry name" value="EcAspRS_like_N"/>
    <property type="match status" value="1"/>
</dbReference>
<dbReference type="PRINTS" id="PR01042">
    <property type="entry name" value="TRNASYNTHASP"/>
</dbReference>
<comment type="caution">
    <text evidence="7">The sequence shown here is derived from an EMBL/GenBank/DDBJ whole genome shotgun (WGS) entry which is preliminary data.</text>
</comment>
<evidence type="ECO:0000313" key="7">
    <source>
        <dbReference type="EMBL" id="CAF3605267.1"/>
    </source>
</evidence>
<dbReference type="Gene3D" id="3.30.930.10">
    <property type="entry name" value="Bira Bifunctional Protein, Domain 2"/>
    <property type="match status" value="2"/>
</dbReference>
<evidence type="ECO:0000313" key="8">
    <source>
        <dbReference type="Proteomes" id="UP000663881"/>
    </source>
</evidence>
<dbReference type="PROSITE" id="PS50862">
    <property type="entry name" value="AA_TRNA_LIGASE_II"/>
    <property type="match status" value="1"/>
</dbReference>
<keyword evidence="1" id="KW-0436">Ligase</keyword>
<dbReference type="InterPro" id="IPR012340">
    <property type="entry name" value="NA-bd_OB-fold"/>
</dbReference>
<evidence type="ECO:0000256" key="2">
    <source>
        <dbReference type="ARBA" id="ARBA00022741"/>
    </source>
</evidence>
<dbReference type="InterPro" id="IPR004364">
    <property type="entry name" value="Aa-tRNA-synt_II"/>
</dbReference>
<accession>A0A818NGY5</accession>
<dbReference type="HAMAP" id="MF_00044">
    <property type="entry name" value="Asp_tRNA_synth_type1"/>
    <property type="match status" value="1"/>
</dbReference>
<keyword evidence="3" id="KW-0067">ATP-binding</keyword>
<dbReference type="GO" id="GO:0004815">
    <property type="term" value="F:aspartate-tRNA ligase activity"/>
    <property type="evidence" value="ECO:0007669"/>
    <property type="project" value="TreeGrafter"/>
</dbReference>
<dbReference type="GO" id="GO:0005524">
    <property type="term" value="F:ATP binding"/>
    <property type="evidence" value="ECO:0007669"/>
    <property type="project" value="UniProtKB-KW"/>
</dbReference>
<dbReference type="InterPro" id="IPR002312">
    <property type="entry name" value="Asp/Asn-tRNA-synth_IIb"/>
</dbReference>
<proteinExistence type="inferred from homology"/>
<protein>
    <recommendedName>
        <fullName evidence="6">Aminoacyl-transfer RNA synthetases class-II family profile domain-containing protein</fullName>
    </recommendedName>
</protein>
<evidence type="ECO:0000256" key="1">
    <source>
        <dbReference type="ARBA" id="ARBA00022598"/>
    </source>
</evidence>
<keyword evidence="5" id="KW-0030">Aminoacyl-tRNA synthetase</keyword>
<dbReference type="GO" id="GO:0006422">
    <property type="term" value="P:aspartyl-tRNA aminoacylation"/>
    <property type="evidence" value="ECO:0007669"/>
    <property type="project" value="TreeGrafter"/>
</dbReference>
<evidence type="ECO:0000256" key="5">
    <source>
        <dbReference type="ARBA" id="ARBA00023146"/>
    </source>
</evidence>
<dbReference type="Pfam" id="PF00152">
    <property type="entry name" value="tRNA-synt_2"/>
    <property type="match status" value="1"/>
</dbReference>
<dbReference type="GO" id="GO:0003676">
    <property type="term" value="F:nucleic acid binding"/>
    <property type="evidence" value="ECO:0007669"/>
    <property type="project" value="InterPro"/>
</dbReference>
<evidence type="ECO:0000256" key="4">
    <source>
        <dbReference type="ARBA" id="ARBA00022917"/>
    </source>
</evidence>
<dbReference type="PANTHER" id="PTHR22594">
    <property type="entry name" value="ASPARTYL/LYSYL-TRNA SYNTHETASE"/>
    <property type="match status" value="1"/>
</dbReference>
<reference evidence="7" key="1">
    <citation type="submission" date="2021-02" db="EMBL/GenBank/DDBJ databases">
        <authorList>
            <person name="Nowell W R."/>
        </authorList>
    </citation>
    <scope>NUCLEOTIDE SEQUENCE</scope>
</reference>
<dbReference type="Gene3D" id="2.40.50.140">
    <property type="entry name" value="Nucleic acid-binding proteins"/>
    <property type="match status" value="1"/>
</dbReference>
<keyword evidence="4" id="KW-0648">Protein biosynthesis</keyword>
<evidence type="ECO:0000256" key="3">
    <source>
        <dbReference type="ARBA" id="ARBA00022840"/>
    </source>
</evidence>
<dbReference type="InterPro" id="IPR004524">
    <property type="entry name" value="Asp-tRNA-ligase_1"/>
</dbReference>
<dbReference type="InterPro" id="IPR047089">
    <property type="entry name" value="Asp-tRNA-ligase_1_N"/>
</dbReference>
<organism evidence="7 8">
    <name type="scientific">Adineta steineri</name>
    <dbReference type="NCBI Taxonomy" id="433720"/>
    <lineage>
        <taxon>Eukaryota</taxon>
        <taxon>Metazoa</taxon>
        <taxon>Spiralia</taxon>
        <taxon>Gnathifera</taxon>
        <taxon>Rotifera</taxon>
        <taxon>Eurotatoria</taxon>
        <taxon>Bdelloidea</taxon>
        <taxon>Adinetida</taxon>
        <taxon>Adinetidae</taxon>
        <taxon>Adineta</taxon>
    </lineage>
</organism>
<dbReference type="GO" id="GO:0005739">
    <property type="term" value="C:mitochondrion"/>
    <property type="evidence" value="ECO:0007669"/>
    <property type="project" value="TreeGrafter"/>
</dbReference>
<dbReference type="EMBL" id="CAJOAY010000256">
    <property type="protein sequence ID" value="CAF3605267.1"/>
    <property type="molecule type" value="Genomic_DNA"/>
</dbReference>
<dbReference type="SUPFAM" id="SSF50249">
    <property type="entry name" value="Nucleic acid-binding proteins"/>
    <property type="match status" value="1"/>
</dbReference>
<dbReference type="Proteomes" id="UP000663881">
    <property type="component" value="Unassembled WGS sequence"/>
</dbReference>